<dbReference type="InterPro" id="IPR002110">
    <property type="entry name" value="Ankyrin_rpt"/>
</dbReference>
<accession>A0A132NWZ4</accession>
<dbReference type="Pfam" id="PF12796">
    <property type="entry name" value="Ank_2"/>
    <property type="match status" value="2"/>
</dbReference>
<evidence type="ECO:0000256" key="1">
    <source>
        <dbReference type="SAM" id="Coils"/>
    </source>
</evidence>
<protein>
    <submittedName>
        <fullName evidence="2">Protein 21.1</fullName>
    </submittedName>
</protein>
<dbReference type="SUPFAM" id="SSF48403">
    <property type="entry name" value="Ankyrin repeat"/>
    <property type="match status" value="1"/>
</dbReference>
<reference evidence="2 3" key="1">
    <citation type="journal article" date="2015" name="Mol. Biochem. Parasitol.">
        <title>Identification of polymorphic genes for use in assemblage B genotyping assays through comparative genomics of multiple assemblage B Giardia duodenalis isolates.</title>
        <authorList>
            <person name="Wielinga C."/>
            <person name="Thompson R.C."/>
            <person name="Monis P."/>
            <person name="Ryan U."/>
        </authorList>
    </citation>
    <scope>NUCLEOTIDE SEQUENCE [LARGE SCALE GENOMIC DNA]</scope>
    <source>
        <strain evidence="2 3">BAH15c1</strain>
    </source>
</reference>
<evidence type="ECO:0000313" key="2">
    <source>
        <dbReference type="EMBL" id="KWX14583.1"/>
    </source>
</evidence>
<dbReference type="PANTHER" id="PTHR24120">
    <property type="entry name" value="GH07239P"/>
    <property type="match status" value="1"/>
</dbReference>
<dbReference type="PANTHER" id="PTHR24120:SF4">
    <property type="entry name" value="GH07239P"/>
    <property type="match status" value="1"/>
</dbReference>
<dbReference type="Gene3D" id="1.25.40.20">
    <property type="entry name" value="Ankyrin repeat-containing domain"/>
    <property type="match status" value="2"/>
</dbReference>
<proteinExistence type="predicted"/>
<dbReference type="Pfam" id="PF00023">
    <property type="entry name" value="Ank"/>
    <property type="match status" value="1"/>
</dbReference>
<name>A0A132NWZ4_GIAIN</name>
<organism evidence="2 3">
    <name type="scientific">Giardia duodenalis assemblage B</name>
    <dbReference type="NCBI Taxonomy" id="1394984"/>
    <lineage>
        <taxon>Eukaryota</taxon>
        <taxon>Metamonada</taxon>
        <taxon>Diplomonadida</taxon>
        <taxon>Hexamitidae</taxon>
        <taxon>Giardiinae</taxon>
        <taxon>Giardia</taxon>
    </lineage>
</organism>
<dbReference type="SMART" id="SM00248">
    <property type="entry name" value="ANK"/>
    <property type="match status" value="6"/>
</dbReference>
<dbReference type="InterPro" id="IPR036770">
    <property type="entry name" value="Ankyrin_rpt-contain_sf"/>
</dbReference>
<feature type="coiled-coil region" evidence="1">
    <location>
        <begin position="270"/>
        <end position="297"/>
    </location>
</feature>
<dbReference type="OrthoDB" id="426293at2759"/>
<comment type="caution">
    <text evidence="2">The sequence shown here is derived from an EMBL/GenBank/DDBJ whole genome shotgun (WGS) entry which is preliminary data.</text>
</comment>
<gene>
    <name evidence="2" type="ORF">QR46_1397</name>
</gene>
<dbReference type="EMBL" id="JXTI01000028">
    <property type="protein sequence ID" value="KWX14583.1"/>
    <property type="molecule type" value="Genomic_DNA"/>
</dbReference>
<dbReference type="AlphaFoldDB" id="A0A132NWZ4"/>
<evidence type="ECO:0000313" key="3">
    <source>
        <dbReference type="Proteomes" id="UP000070089"/>
    </source>
</evidence>
<sequence length="677" mass="74461">MDISAWFSAVEKGNLSHVLKAIKTMKGQRDESGATALMIATRLGHMHLVILLAQHEAGFVDNNGHSALLEAVVRLNLSFVRVLGRLEFDLLLGQDKRYTALDAALSMDPFDKGVTLELISIQGCQYDSLGRSSLQVILGSPRREIAISALQIVRYLPDQLTNALAWCVEKDPNSAVTKELQNTLQSPERLSSPMPANRLTSTPILGVPHVSLPISPVGRSFSAEVPRSRKHSCRTDTFEETNAITVPDVVLTTPLIRNPPALPPLPLLMTAKTNTRIAELEAQVAELEKKLDASRLSYTKQTSQLLELTRAKKEKVETVEASTSPDEIIESTVDACTQTQFCIATVSVYSQTYTVTSDASITTEECILALHTHKSEPSPTATQQSPEYVGIKTTSFYGSESPTSVDVSPRFPQQPDSSAWSYVVVTIDLPSENYVFQLVSMDKACLTSPLTPSFTEVTSNSILKLDYAGRQESLTPLSVYEDPVHNDLVAAVLAHDLERIQQLSNLYGQQDRSGKTALMYAAEIGYEEAIPLLAPKEAGMLRKCGRYLLPGTALMHAVVHGHEKCTRLLVNYKGEIGAKTKYGWTALMFATVQNHIQLVQLLAPLEARMVTSSDFLVDQYCNGNTALLMAVKLNHNDIVRILAPYEFDIKDSRGLSADLLSRDSNLRSYLRTLTKSL</sequence>
<keyword evidence="1" id="KW-0175">Coiled coil</keyword>
<dbReference type="VEuPathDB" id="GiardiaDB:QR46_1397"/>
<dbReference type="Proteomes" id="UP000070089">
    <property type="component" value="Unassembled WGS sequence"/>
</dbReference>